<dbReference type="Gene3D" id="3.40.1620.10">
    <property type="entry name" value="YefM-like domain"/>
    <property type="match status" value="1"/>
</dbReference>
<keyword evidence="2" id="KW-1185">Reference proteome</keyword>
<dbReference type="AlphaFoldDB" id="K0JXR7"/>
<dbReference type="KEGG" id="sesp:BN6_16910"/>
<dbReference type="EMBL" id="HE804045">
    <property type="protein sequence ID" value="CCH29013.1"/>
    <property type="molecule type" value="Genomic_DNA"/>
</dbReference>
<dbReference type="Proteomes" id="UP000006281">
    <property type="component" value="Chromosome"/>
</dbReference>
<name>K0JXR7_SACES</name>
<dbReference type="Gene3D" id="3.30.160.620">
    <property type="match status" value="1"/>
</dbReference>
<dbReference type="STRING" id="1179773.BN6_16910"/>
<evidence type="ECO:0008006" key="3">
    <source>
        <dbReference type="Google" id="ProtNLM"/>
    </source>
</evidence>
<sequence>MSPRLSHARPKWPYAHPSSQVRHVLEVLTLPRQAGADPWEAGMSAVHYDSYTEARAHLKDLLDAAEQGRVATVRRDSATTAVVDVKRLRHFLASIVPSRAQVVPEAGGWSVFIAGLPVSADGASFDEAITEMIDALREYAEDWQERLLNAPNHRDNWGLVQLISLSDDEQLRDWLVGAAR</sequence>
<dbReference type="HOGENOM" id="CLU_128208_0_0_11"/>
<gene>
    <name evidence="1" type="ordered locus">BN6_16910</name>
</gene>
<accession>K0JXR7</accession>
<dbReference type="InterPro" id="IPR035424">
    <property type="entry name" value="Antitoxin_RelB"/>
</dbReference>
<evidence type="ECO:0000313" key="2">
    <source>
        <dbReference type="Proteomes" id="UP000006281"/>
    </source>
</evidence>
<evidence type="ECO:0000313" key="1">
    <source>
        <dbReference type="EMBL" id="CCH29013.1"/>
    </source>
</evidence>
<dbReference type="Pfam" id="PF12910">
    <property type="entry name" value="PHD_like"/>
    <property type="match status" value="1"/>
</dbReference>
<dbReference type="eggNOG" id="COG1598">
    <property type="taxonomic scope" value="Bacteria"/>
</dbReference>
<organism evidence="1 2">
    <name type="scientific">Saccharothrix espanaensis (strain ATCC 51144 / DSM 44229 / JCM 9112 / NBRC 15066 / NRRL 15764)</name>
    <dbReference type="NCBI Taxonomy" id="1179773"/>
    <lineage>
        <taxon>Bacteria</taxon>
        <taxon>Bacillati</taxon>
        <taxon>Actinomycetota</taxon>
        <taxon>Actinomycetes</taxon>
        <taxon>Pseudonocardiales</taxon>
        <taxon>Pseudonocardiaceae</taxon>
        <taxon>Saccharothrix</taxon>
    </lineage>
</organism>
<proteinExistence type="predicted"/>
<reference evidence="1 2" key="1">
    <citation type="journal article" date="2012" name="BMC Genomics">
        <title>Complete genome sequence of Saccharothrix espanaensis DSM 44229T and comparison to the other completely sequenced Pseudonocardiaceae.</title>
        <authorList>
            <person name="Strobel T."/>
            <person name="Al-Dilaimi A."/>
            <person name="Blom J."/>
            <person name="Gessner A."/>
            <person name="Kalinowski J."/>
            <person name="Luzhetska M."/>
            <person name="Puhler A."/>
            <person name="Szczepanowski R."/>
            <person name="Bechthold A."/>
            <person name="Ruckert C."/>
        </authorList>
    </citation>
    <scope>NUCLEOTIDE SEQUENCE [LARGE SCALE GENOMIC DNA]</scope>
    <source>
        <strain evidence="2">ATCC 51144 / DSM 44229 / JCM 9112 / NBRC 15066 / NRRL 15764</strain>
    </source>
</reference>
<protein>
    <recommendedName>
        <fullName evidence="3">Prevent-host-death family protein</fullName>
    </recommendedName>
</protein>
<dbReference type="PATRIC" id="fig|1179773.3.peg.1695"/>